<dbReference type="Pfam" id="PF01755">
    <property type="entry name" value="Glyco_transf_25"/>
    <property type="match status" value="1"/>
</dbReference>
<sequence>MTNSIFTKMAKLISLLIDEGPKDTFNYIKQYLYEKKIRKKEYQIIQKFKNVNNLNIKTVKILTYGSNAELILQLKNIFSEKFEVDIVSEQKKKFTDDLYIIIDPQNVKYFPKNYIILSRNSQIPSSVYSKWHYFNVLKNAIAIFDSDLTHIAYLQQNNINYKRIFYIPINNKYHNLEFYIKRFLLSVDLINFSELPFDMLSQNNQKRYCLGLPENIERRESFLLDNKYNFSIFDGLRHYFGWKGCAYSYKYLIQYAKRNKWDYVIICEDDVLFSDDFEKKLESIIEYLTQTNHEWNIFSGLISDLHEDAEVSRIEFYKNTEFIYLNKMTSTVFNIYHKSIFDTLLRWNEKSDDVLINTIDRYIEAQKELKVVTIFPFLVDHKEEQASSIWNFQNDKYSDMLANSRETLKKKILEYKKRCEYE</sequence>
<proteinExistence type="predicted"/>
<dbReference type="SUPFAM" id="SSF53448">
    <property type="entry name" value="Nucleotide-diphospho-sugar transferases"/>
    <property type="match status" value="1"/>
</dbReference>
<evidence type="ECO:0000313" key="2">
    <source>
        <dbReference type="EMBL" id="AKF24142.1"/>
    </source>
</evidence>
<dbReference type="KEGG" id="slh:YH65_01025"/>
<evidence type="ECO:0000313" key="3">
    <source>
        <dbReference type="Proteomes" id="UP000034444"/>
    </source>
</evidence>
<evidence type="ECO:0000259" key="1">
    <source>
        <dbReference type="Pfam" id="PF01755"/>
    </source>
</evidence>
<reference evidence="3" key="2">
    <citation type="journal article" date="2017" name="Stand. Genomic Sci.">
        <title>Complete genome sequence of the sulfur-oxidizing chemolithoautotrophic Sulfurovum lithotrophicum 42BKTT.</title>
        <authorList>
            <person name="Jeon W."/>
            <person name="Priscilla L."/>
            <person name="Park G."/>
            <person name="Lee H."/>
            <person name="Lee N."/>
            <person name="Lee D."/>
            <person name="Kwon H."/>
            <person name="Ahn I."/>
            <person name="Lee C."/>
            <person name="Lee H."/>
            <person name="Ahn J."/>
        </authorList>
    </citation>
    <scope>NUCLEOTIDE SEQUENCE [LARGE SCALE GENOMIC DNA]</scope>
    <source>
        <strain evidence="3">ATCC BAA-797 / 42BKT</strain>
    </source>
</reference>
<keyword evidence="3" id="KW-1185">Reference proteome</keyword>
<dbReference type="InterPro" id="IPR029044">
    <property type="entry name" value="Nucleotide-diphossugar_trans"/>
</dbReference>
<dbReference type="EMBL" id="CP011308">
    <property type="protein sequence ID" value="AKF24142.1"/>
    <property type="molecule type" value="Genomic_DNA"/>
</dbReference>
<dbReference type="AlphaFoldDB" id="A0A7U4RPX8"/>
<dbReference type="OrthoDB" id="5443558at2"/>
<organism evidence="2 3">
    <name type="scientific">Sulfurovum lithotrophicum</name>
    <dbReference type="NCBI Taxonomy" id="206403"/>
    <lineage>
        <taxon>Bacteria</taxon>
        <taxon>Pseudomonadati</taxon>
        <taxon>Campylobacterota</taxon>
        <taxon>Epsilonproteobacteria</taxon>
        <taxon>Campylobacterales</taxon>
        <taxon>Sulfurovaceae</taxon>
        <taxon>Sulfurovum</taxon>
    </lineage>
</organism>
<dbReference type="Proteomes" id="UP000034444">
    <property type="component" value="Chromosome"/>
</dbReference>
<protein>
    <recommendedName>
        <fullName evidence="1">Glycosyl transferase family 25 domain-containing protein</fullName>
    </recommendedName>
</protein>
<dbReference type="InterPro" id="IPR002654">
    <property type="entry name" value="Glyco_trans_25"/>
</dbReference>
<gene>
    <name evidence="2" type="ORF">YH65_01025</name>
</gene>
<reference evidence="2 3" key="1">
    <citation type="submission" date="2015-04" db="EMBL/GenBank/DDBJ databases">
        <title>Complete genome sequence of Sulfurovum lithotrophicum ATCC BAA-797T.</title>
        <authorList>
            <person name="Ahn J."/>
            <person name="Park G."/>
            <person name="Jeon W."/>
            <person name="Jang Y."/>
            <person name="Jang M."/>
            <person name="Lee H."/>
            <person name="Lee H."/>
        </authorList>
    </citation>
    <scope>NUCLEOTIDE SEQUENCE [LARGE SCALE GENOMIC DNA]</scope>
    <source>
        <strain evidence="3">ATCC BAA-797 / 42BKT</strain>
    </source>
</reference>
<accession>A0A7U4RPX8</accession>
<name>A0A7U4RPX8_9BACT</name>
<feature type="domain" description="Glycosyl transferase family 25" evidence="1">
    <location>
        <begin position="241"/>
        <end position="324"/>
    </location>
</feature>